<dbReference type="InterPro" id="IPR036678">
    <property type="entry name" value="MutS_con_dom_sf"/>
</dbReference>
<dbReference type="PROSITE" id="PS00486">
    <property type="entry name" value="DNA_MISMATCH_REPAIR_2"/>
    <property type="match status" value="1"/>
</dbReference>
<reference evidence="10" key="1">
    <citation type="submission" date="2020-12" db="EMBL/GenBank/DDBJ databases">
        <title>Metabolic potential, ecology and presence of endohyphal bacteria is reflected in genomic diversity of Mucoromycotina.</title>
        <authorList>
            <person name="Muszewska A."/>
            <person name="Okrasinska A."/>
            <person name="Steczkiewicz K."/>
            <person name="Drgas O."/>
            <person name="Orlowska M."/>
            <person name="Perlinska-Lenart U."/>
            <person name="Aleksandrzak-Piekarczyk T."/>
            <person name="Szatraj K."/>
            <person name="Zielenkiewicz U."/>
            <person name="Pilsyk S."/>
            <person name="Malc E."/>
            <person name="Mieczkowski P."/>
            <person name="Kruszewska J.S."/>
            <person name="Biernat P."/>
            <person name="Pawlowska J."/>
        </authorList>
    </citation>
    <scope>NUCLEOTIDE SEQUENCE</scope>
    <source>
        <strain evidence="10">CBS 226.32</strain>
    </source>
</reference>
<dbReference type="AlphaFoldDB" id="A0A8H7V8V2"/>
<dbReference type="InterPro" id="IPR027417">
    <property type="entry name" value="P-loop_NTPase"/>
</dbReference>
<dbReference type="InterPro" id="IPR007695">
    <property type="entry name" value="DNA_mismatch_repair_MutS-lik_N"/>
</dbReference>
<gene>
    <name evidence="10" type="ORF">INT46_008634</name>
</gene>
<dbReference type="Gene3D" id="1.10.1420.10">
    <property type="match status" value="2"/>
</dbReference>
<dbReference type="GO" id="GO:0032301">
    <property type="term" value="C:MutSalpha complex"/>
    <property type="evidence" value="ECO:0007669"/>
    <property type="project" value="TreeGrafter"/>
</dbReference>
<dbReference type="SUPFAM" id="SSF55271">
    <property type="entry name" value="DNA repair protein MutS, domain I"/>
    <property type="match status" value="1"/>
</dbReference>
<evidence type="ECO:0000256" key="2">
    <source>
        <dbReference type="ARBA" id="ARBA00022741"/>
    </source>
</evidence>
<dbReference type="InterPro" id="IPR000432">
    <property type="entry name" value="DNA_mismatch_repair_MutS_C"/>
</dbReference>
<dbReference type="SUPFAM" id="SSF53150">
    <property type="entry name" value="DNA repair protein MutS, domain II"/>
    <property type="match status" value="1"/>
</dbReference>
<feature type="compositionally biased region" description="Low complexity" evidence="8">
    <location>
        <begin position="1"/>
        <end position="21"/>
    </location>
</feature>
<proteinExistence type="inferred from homology"/>
<dbReference type="GO" id="GO:0140664">
    <property type="term" value="F:ATP-dependent DNA damage sensor activity"/>
    <property type="evidence" value="ECO:0007669"/>
    <property type="project" value="InterPro"/>
</dbReference>
<dbReference type="FunFam" id="3.40.1170.10:FF:000002">
    <property type="entry name" value="DNA mismatch repair protein"/>
    <property type="match status" value="1"/>
</dbReference>
<organism evidence="10 11">
    <name type="scientific">Mucor plumbeus</name>
    <dbReference type="NCBI Taxonomy" id="97098"/>
    <lineage>
        <taxon>Eukaryota</taxon>
        <taxon>Fungi</taxon>
        <taxon>Fungi incertae sedis</taxon>
        <taxon>Mucoromycota</taxon>
        <taxon>Mucoromycotina</taxon>
        <taxon>Mucoromycetes</taxon>
        <taxon>Mucorales</taxon>
        <taxon>Mucorineae</taxon>
        <taxon>Mucoraceae</taxon>
        <taxon>Mucor</taxon>
    </lineage>
</organism>
<keyword evidence="3 6" id="KW-0227">DNA damage</keyword>
<dbReference type="PANTHER" id="PTHR11361:SF148">
    <property type="entry name" value="DNA MISMATCH REPAIR PROTEIN MSH6"/>
    <property type="match status" value="1"/>
</dbReference>
<keyword evidence="5 6" id="KW-0238">DNA-binding</keyword>
<dbReference type="SMART" id="SM00533">
    <property type="entry name" value="MUTSd"/>
    <property type="match status" value="1"/>
</dbReference>
<dbReference type="GO" id="GO:0006298">
    <property type="term" value="P:mismatch repair"/>
    <property type="evidence" value="ECO:0007669"/>
    <property type="project" value="InterPro"/>
</dbReference>
<dbReference type="PANTHER" id="PTHR11361">
    <property type="entry name" value="DNA MISMATCH REPAIR PROTEIN MUTS FAMILY MEMBER"/>
    <property type="match status" value="1"/>
</dbReference>
<feature type="domain" description="DNA mismatch repair proteins mutS family" evidence="9">
    <location>
        <begin position="1004"/>
        <end position="1020"/>
    </location>
</feature>
<evidence type="ECO:0000256" key="8">
    <source>
        <dbReference type="SAM" id="MobiDB-lite"/>
    </source>
</evidence>
<dbReference type="SMART" id="SM00534">
    <property type="entry name" value="MUTSac"/>
    <property type="match status" value="1"/>
</dbReference>
<feature type="compositionally biased region" description="Acidic residues" evidence="8">
    <location>
        <begin position="150"/>
        <end position="172"/>
    </location>
</feature>
<dbReference type="CDD" id="cd03286">
    <property type="entry name" value="ABC_MSH6_euk"/>
    <property type="match status" value="1"/>
</dbReference>
<evidence type="ECO:0000256" key="5">
    <source>
        <dbReference type="ARBA" id="ARBA00023125"/>
    </source>
</evidence>
<dbReference type="Pfam" id="PF01624">
    <property type="entry name" value="MutS_I"/>
    <property type="match status" value="1"/>
</dbReference>
<dbReference type="InterPro" id="IPR007696">
    <property type="entry name" value="DNA_mismatch_repair_MutS_core"/>
</dbReference>
<keyword evidence="2 6" id="KW-0547">Nucleotide-binding</keyword>
<feature type="region of interest" description="Disordered" evidence="8">
    <location>
        <begin position="42"/>
        <end position="188"/>
    </location>
</feature>
<dbReference type="EMBL" id="JAEPRC010000064">
    <property type="protein sequence ID" value="KAG2211505.1"/>
    <property type="molecule type" value="Genomic_DNA"/>
</dbReference>
<evidence type="ECO:0000256" key="1">
    <source>
        <dbReference type="ARBA" id="ARBA00006271"/>
    </source>
</evidence>
<evidence type="ECO:0000256" key="6">
    <source>
        <dbReference type="PIRNR" id="PIRNR037677"/>
    </source>
</evidence>
<feature type="region of interest" description="Disordered" evidence="8">
    <location>
        <begin position="1"/>
        <end position="22"/>
    </location>
</feature>
<dbReference type="PIRSF" id="PIRSF037677">
    <property type="entry name" value="DNA_mis_repair_Msh6"/>
    <property type="match status" value="1"/>
</dbReference>
<dbReference type="SUPFAM" id="SSF52540">
    <property type="entry name" value="P-loop containing nucleoside triphosphate hydrolases"/>
    <property type="match status" value="1"/>
</dbReference>
<dbReference type="GO" id="GO:0005524">
    <property type="term" value="F:ATP binding"/>
    <property type="evidence" value="ECO:0007669"/>
    <property type="project" value="UniProtKB-UniRule"/>
</dbReference>
<feature type="region of interest" description="Disordered" evidence="8">
    <location>
        <begin position="216"/>
        <end position="235"/>
    </location>
</feature>
<keyword evidence="6 7" id="KW-0234">DNA repair</keyword>
<dbReference type="Pfam" id="PF05190">
    <property type="entry name" value="MutS_IV"/>
    <property type="match status" value="1"/>
</dbReference>
<dbReference type="InterPro" id="IPR017261">
    <property type="entry name" value="DNA_mismatch_repair_MutS/MSH"/>
</dbReference>
<sequence>MASNSSKKPQQQSSLLSFFNKKPSENIIEKEVTIEQLAVKETASKPVKHHHQQAPLEKKPSNLNDQDSMDVGQKTQDDKNEEDDDDAPLVSKMGRSRKRVSYKQSESDTDDEEYSSKKVVNPFSQKKRRLVRKIDDDSDEEFTPSKEETLNDEDLEAIFDDDDLMDDDDDDDIPIKQPPPPPKKTPVTPLAERFGRISVDSSMYEKPSVSAFAKMNMTSKSEKKQDRNQKFKEKNDERYHWLQKQKDLEGNDIGTPDYNPRTLYVPKSAWDKFTPFEKQYWEVKHKHWDTIVFFKKGKFYELYEKDADIGHKYFDLKMTDRVNMRMVGVPEMSFDYWTAQFIAKGYKVAKVDQMETAIGKSMREKSDAKLSKADKVIRRELTSVLTAGTLVDSGLLTNELGTYCMSIKEQCGDESMPPSFGICFVDTATAEFNLVHFQDDVHRTKFETLIMQIKPRELVTEKGKLSKTTTRLLKSILNEPLWNLLQPETEFWDARITEDEISIHEYFGSEGEIANEALTNAMTEARKDPLLMSAFGGLIWYLRSLKLDKELLSAKHVLMYDPIRNATSLVLDGQTLANLEIFQNSHDGSTEGTVFKLLANSITPFGKRLFKQWLCHPLRRIEDINSRLDAIEDFMRLADLHETISKEMYGMPDLERLISRIHSGRIKVKEFLTALEGFKTTREIIYTLTKSRYQFKSTLLGQLIDQFPQIDDKLEGLNNSFITADVDVDYQKTKTMIPKDGMNQEWDNINQQIKDVVSQFASHLQKVKKELKCSTVVYRDLGKDLYQIEVPKGVNVPRDWIQLSNTSKVTRYWDSTVKGLVIEYKELLETKNAFVKKFSLQVYAAFDESYIMWLSAVQSIAELDALMGLAKGSMNMGEPACRPVLLDQEKSVIEFEELRHPCVVPGVATDFIPNDVGLGGNEASVIVLTGPNMGGKSTLLRQTCVAIIMAQLGGYVPARSCRLTPCDRIYTRIGANDNIMGGQSTFMVELAETSKILREATPRSMVILDELGRGTSTFDGYAIAYSVLHYLSTHIGCLGMFATHYQTLCKEFERSPEINNMHMGYIMDEDEQNVTFLYKLTTGICEKSFGMNVATMAGIPQSVVSRAAKVAEETEIVHHSKDTTYKMVIDGNEEDINLTPAVIADLAYLMSNKKSRLSTERILTSFQKLII</sequence>
<dbReference type="InterPro" id="IPR016151">
    <property type="entry name" value="DNA_mismatch_repair_MutS_N"/>
</dbReference>
<accession>A0A8H7V8V2</accession>
<dbReference type="Pfam" id="PF00488">
    <property type="entry name" value="MutS_V"/>
    <property type="match status" value="1"/>
</dbReference>
<dbReference type="OrthoDB" id="10252754at2759"/>
<evidence type="ECO:0000313" key="10">
    <source>
        <dbReference type="EMBL" id="KAG2211505.1"/>
    </source>
</evidence>
<dbReference type="NCBIfam" id="NF003810">
    <property type="entry name" value="PRK05399.1"/>
    <property type="match status" value="1"/>
</dbReference>
<dbReference type="InterPro" id="IPR045076">
    <property type="entry name" value="MutS"/>
</dbReference>
<evidence type="ECO:0000256" key="7">
    <source>
        <dbReference type="RuleBase" id="RU003756"/>
    </source>
</evidence>
<dbReference type="Gene3D" id="3.40.50.300">
    <property type="entry name" value="P-loop containing nucleotide triphosphate hydrolases"/>
    <property type="match status" value="1"/>
</dbReference>
<dbReference type="Proteomes" id="UP000650833">
    <property type="component" value="Unassembled WGS sequence"/>
</dbReference>
<dbReference type="InterPro" id="IPR036187">
    <property type="entry name" value="DNA_mismatch_repair_MutS_sf"/>
</dbReference>
<keyword evidence="11" id="KW-1185">Reference proteome</keyword>
<evidence type="ECO:0000256" key="3">
    <source>
        <dbReference type="ARBA" id="ARBA00022763"/>
    </source>
</evidence>
<evidence type="ECO:0000313" key="11">
    <source>
        <dbReference type="Proteomes" id="UP000650833"/>
    </source>
</evidence>
<comment type="caution">
    <text evidence="10">The sequence shown here is derived from an EMBL/GenBank/DDBJ whole genome shotgun (WGS) entry which is preliminary data.</text>
</comment>
<dbReference type="Gene3D" id="3.40.1170.10">
    <property type="entry name" value="DNA repair protein MutS, domain I"/>
    <property type="match status" value="1"/>
</dbReference>
<dbReference type="InterPro" id="IPR007860">
    <property type="entry name" value="DNA_mmatch_repair_MutS_con_dom"/>
</dbReference>
<dbReference type="Pfam" id="PF05188">
    <property type="entry name" value="MutS_II"/>
    <property type="match status" value="1"/>
</dbReference>
<feature type="compositionally biased region" description="Basic and acidic residues" evidence="8">
    <location>
        <begin position="220"/>
        <end position="235"/>
    </location>
</feature>
<dbReference type="GO" id="GO:0030983">
    <property type="term" value="F:mismatched DNA binding"/>
    <property type="evidence" value="ECO:0007669"/>
    <property type="project" value="UniProtKB-UniRule"/>
</dbReference>
<evidence type="ECO:0000259" key="9">
    <source>
        <dbReference type="PROSITE" id="PS00486"/>
    </source>
</evidence>
<name>A0A8H7V8V2_9FUNG</name>
<dbReference type="SUPFAM" id="SSF48334">
    <property type="entry name" value="DNA repair protein MutS, domain III"/>
    <property type="match status" value="1"/>
</dbReference>
<comment type="function">
    <text evidence="6 7">Component of the post-replicative DNA mismatch repair system (MMR).</text>
</comment>
<evidence type="ECO:0000256" key="4">
    <source>
        <dbReference type="ARBA" id="ARBA00022840"/>
    </source>
</evidence>
<protein>
    <recommendedName>
        <fullName evidence="6">DNA mismatch repair protein</fullName>
    </recommendedName>
</protein>
<dbReference type="InterPro" id="IPR007861">
    <property type="entry name" value="DNA_mismatch_repair_MutS_clamp"/>
</dbReference>
<dbReference type="Gene3D" id="3.30.420.110">
    <property type="entry name" value="MutS, connector domain"/>
    <property type="match status" value="1"/>
</dbReference>
<dbReference type="Pfam" id="PF05192">
    <property type="entry name" value="MutS_III"/>
    <property type="match status" value="1"/>
</dbReference>
<keyword evidence="4 6" id="KW-0067">ATP-binding</keyword>
<comment type="similarity">
    <text evidence="1 6 7">Belongs to the DNA mismatch repair MutS family.</text>
</comment>